<dbReference type="CDD" id="cd05305">
    <property type="entry name" value="L-AlaDH"/>
    <property type="match status" value="1"/>
</dbReference>
<dbReference type="SUPFAM" id="SSF52283">
    <property type="entry name" value="Formate/glycerate dehydrogenase catalytic domain-like"/>
    <property type="match status" value="1"/>
</dbReference>
<feature type="active site" description="Proton donor/acceptor" evidence="6">
    <location>
        <position position="268"/>
    </location>
</feature>
<evidence type="ECO:0000256" key="4">
    <source>
        <dbReference type="ARBA" id="ARBA00023027"/>
    </source>
</evidence>
<dbReference type="RefSeq" id="WP_038060438.1">
    <property type="nucleotide sequence ID" value="NZ_JPSL02000038.1"/>
</dbReference>
<dbReference type="SMART" id="SM01002">
    <property type="entry name" value="AlaDh_PNT_C"/>
    <property type="match status" value="1"/>
</dbReference>
<proteinExistence type="inferred from homology"/>
<feature type="binding site" evidence="8">
    <location>
        <position position="201"/>
    </location>
    <ligand>
        <name>NAD(+)</name>
        <dbReference type="ChEBI" id="CHEBI:57540"/>
    </ligand>
</feature>
<keyword evidence="12" id="KW-1185">Reference proteome</keyword>
<keyword evidence="8" id="KW-0547">Nucleotide-binding</keyword>
<comment type="similarity">
    <text evidence="1 5">Belongs to the AlaDH/PNT family.</text>
</comment>
<reference evidence="11 12" key="1">
    <citation type="journal article" date="2015" name="Genome Announc.">
        <title>Draft Genome Sequence of the Thermophile Thermus filiformis ATCC 43280, Producer of Carotenoid-(Di)glucoside-Branched Fatty Acid (Di)esters and Source of Hyperthermostable Enzymes of Biotechnological Interest.</title>
        <authorList>
            <person name="Mandelli F."/>
            <person name="Oliveira Ramires B."/>
            <person name="Couger M.B."/>
            <person name="Paixao D.A."/>
            <person name="Camilo C.M."/>
            <person name="Polikarpov I."/>
            <person name="Prade R."/>
            <person name="Riano-Pachon D.M."/>
            <person name="Squina F.M."/>
        </authorList>
    </citation>
    <scope>NUCLEOTIDE SEQUENCE [LARGE SCALE GENOMIC DNA]</scope>
    <source>
        <strain evidence="11 12">ATCC 43280</strain>
    </source>
</reference>
<comment type="caution">
    <text evidence="11">The sequence shown here is derived from an EMBL/GenBank/DDBJ whole genome shotgun (WGS) entry which is preliminary data.</text>
</comment>
<evidence type="ECO:0000259" key="10">
    <source>
        <dbReference type="SMART" id="SM01003"/>
    </source>
</evidence>
<dbReference type="PANTHER" id="PTHR42795:SF1">
    <property type="entry name" value="ALANINE DEHYDROGENASE"/>
    <property type="match status" value="1"/>
</dbReference>
<evidence type="ECO:0000256" key="8">
    <source>
        <dbReference type="PIRSR" id="PIRSR000183-3"/>
    </source>
</evidence>
<dbReference type="PANTHER" id="PTHR42795">
    <property type="entry name" value="ALANINE DEHYDROGENASE"/>
    <property type="match status" value="1"/>
</dbReference>
<feature type="binding site" evidence="8">
    <location>
        <begin position="265"/>
        <end position="268"/>
    </location>
    <ligand>
        <name>NAD(+)</name>
        <dbReference type="ChEBI" id="CHEBI:57540"/>
    </ligand>
</feature>
<dbReference type="GO" id="GO:0005886">
    <property type="term" value="C:plasma membrane"/>
    <property type="evidence" value="ECO:0007669"/>
    <property type="project" value="TreeGrafter"/>
</dbReference>
<gene>
    <name evidence="11" type="ORF">THFILI_05085</name>
</gene>
<dbReference type="PIRSF" id="PIRSF000183">
    <property type="entry name" value="Alanine_dh"/>
    <property type="match status" value="1"/>
</dbReference>
<accession>A0A0A2WS92</accession>
<dbReference type="InterPro" id="IPR008141">
    <property type="entry name" value="Ala_DH"/>
</dbReference>
<dbReference type="InterPro" id="IPR036291">
    <property type="entry name" value="NAD(P)-bd_dom_sf"/>
</dbReference>
<feature type="active site" description="Proton donor/acceptor" evidence="6">
    <location>
        <position position="94"/>
    </location>
</feature>
<comment type="catalytic activity">
    <reaction evidence="5">
        <text>L-alanine + NAD(+) + H2O = pyruvate + NH4(+) + NADH + H(+)</text>
        <dbReference type="Rhea" id="RHEA:18405"/>
        <dbReference type="ChEBI" id="CHEBI:15361"/>
        <dbReference type="ChEBI" id="CHEBI:15377"/>
        <dbReference type="ChEBI" id="CHEBI:15378"/>
        <dbReference type="ChEBI" id="CHEBI:28938"/>
        <dbReference type="ChEBI" id="CHEBI:57540"/>
        <dbReference type="ChEBI" id="CHEBI:57945"/>
        <dbReference type="ChEBI" id="CHEBI:57972"/>
        <dbReference type="EC" id="1.4.1.1"/>
    </reaction>
</comment>
<evidence type="ECO:0000256" key="1">
    <source>
        <dbReference type="ARBA" id="ARBA00005689"/>
    </source>
</evidence>
<dbReference type="InterPro" id="IPR008143">
    <property type="entry name" value="Ala_DH/PNT_CS2"/>
</dbReference>
<evidence type="ECO:0000256" key="2">
    <source>
        <dbReference type="ARBA" id="ARBA00012897"/>
    </source>
</evidence>
<dbReference type="EMBL" id="JPSL02000038">
    <property type="protein sequence ID" value="KGQ23046.1"/>
    <property type="molecule type" value="Genomic_DNA"/>
</dbReference>
<dbReference type="OrthoDB" id="9804592at2"/>
<evidence type="ECO:0000256" key="5">
    <source>
        <dbReference type="PIRNR" id="PIRNR000183"/>
    </source>
</evidence>
<feature type="domain" description="Alanine dehydrogenase/pyridine nucleotide transhydrogenase NAD(H)-binding" evidence="9">
    <location>
        <begin position="147"/>
        <end position="295"/>
    </location>
</feature>
<feature type="binding site" evidence="7">
    <location>
        <position position="15"/>
    </location>
    <ligand>
        <name>substrate</name>
    </ligand>
</feature>
<feature type="binding site" evidence="7">
    <location>
        <position position="73"/>
    </location>
    <ligand>
        <name>substrate</name>
    </ligand>
</feature>
<dbReference type="Pfam" id="PF01262">
    <property type="entry name" value="AlaDh_PNT_C"/>
    <property type="match status" value="1"/>
</dbReference>
<dbReference type="SUPFAM" id="SSF51735">
    <property type="entry name" value="NAD(P)-binding Rossmann-fold domains"/>
    <property type="match status" value="1"/>
</dbReference>
<dbReference type="STRING" id="276.THFILI_05085"/>
<feature type="binding site" evidence="8">
    <location>
        <position position="277"/>
    </location>
    <ligand>
        <name>NAD(+)</name>
        <dbReference type="ChEBI" id="CHEBI:57540"/>
    </ligand>
</feature>
<dbReference type="AlphaFoldDB" id="A0A0A2WS92"/>
<evidence type="ECO:0000256" key="7">
    <source>
        <dbReference type="PIRSR" id="PIRSR000183-2"/>
    </source>
</evidence>
<feature type="binding site" evidence="8">
    <location>
        <position position="196"/>
    </location>
    <ligand>
        <name>NAD(+)</name>
        <dbReference type="ChEBI" id="CHEBI:57540"/>
    </ligand>
</feature>
<dbReference type="Pfam" id="PF05222">
    <property type="entry name" value="AlaDh_PNT_N"/>
    <property type="match status" value="1"/>
</dbReference>
<evidence type="ECO:0000259" key="9">
    <source>
        <dbReference type="SMART" id="SM01002"/>
    </source>
</evidence>
<feature type="domain" description="Alanine dehydrogenase/pyridine nucleotide transhydrogenase N-terminal" evidence="10">
    <location>
        <begin position="4"/>
        <end position="135"/>
    </location>
</feature>
<dbReference type="PROSITE" id="PS00837">
    <property type="entry name" value="ALADH_PNT_2"/>
    <property type="match status" value="1"/>
</dbReference>
<dbReference type="InterPro" id="IPR007698">
    <property type="entry name" value="AlaDH/PNT_NAD(H)-bd"/>
</dbReference>
<keyword evidence="4 5" id="KW-0520">NAD</keyword>
<evidence type="ECO:0000256" key="6">
    <source>
        <dbReference type="PIRSR" id="PIRSR000183-1"/>
    </source>
</evidence>
<feature type="binding site" evidence="8">
    <location>
        <begin position="296"/>
        <end position="299"/>
    </location>
    <ligand>
        <name>NAD(+)</name>
        <dbReference type="ChEBI" id="CHEBI:57540"/>
    </ligand>
</feature>
<organism evidence="11 12">
    <name type="scientific">Thermus filiformis</name>
    <dbReference type="NCBI Taxonomy" id="276"/>
    <lineage>
        <taxon>Bacteria</taxon>
        <taxon>Thermotogati</taxon>
        <taxon>Deinococcota</taxon>
        <taxon>Deinococci</taxon>
        <taxon>Thermales</taxon>
        <taxon>Thermaceae</taxon>
        <taxon>Thermus</taxon>
    </lineage>
</organism>
<dbReference type="EC" id="1.4.1.1" evidence="2 5"/>
<feature type="binding site" evidence="8">
    <location>
        <begin position="237"/>
        <end position="238"/>
    </location>
    <ligand>
        <name>NAD(+)</name>
        <dbReference type="ChEBI" id="CHEBI:57540"/>
    </ligand>
</feature>
<dbReference type="Proteomes" id="UP000030364">
    <property type="component" value="Unassembled WGS sequence"/>
</dbReference>
<feature type="binding site" evidence="8">
    <location>
        <position position="218"/>
    </location>
    <ligand>
        <name>NAD(+)</name>
        <dbReference type="ChEBI" id="CHEBI:57540"/>
    </ligand>
</feature>
<dbReference type="PATRIC" id="fig|276.5.peg.94"/>
<keyword evidence="3 5" id="KW-0560">Oxidoreductase</keyword>
<dbReference type="NCBIfam" id="TIGR00518">
    <property type="entry name" value="alaDH"/>
    <property type="match status" value="1"/>
</dbReference>
<dbReference type="FunFam" id="3.40.50.720:FF:000049">
    <property type="entry name" value="Alanine dehydrogenase"/>
    <property type="match status" value="1"/>
</dbReference>
<evidence type="ECO:0000313" key="11">
    <source>
        <dbReference type="EMBL" id="KGQ23046.1"/>
    </source>
</evidence>
<dbReference type="GO" id="GO:0042853">
    <property type="term" value="P:L-alanine catabolic process"/>
    <property type="evidence" value="ECO:0007669"/>
    <property type="project" value="InterPro"/>
</dbReference>
<protein>
    <recommendedName>
        <fullName evidence="2 5">Alanine dehydrogenase</fullName>
        <ecNumber evidence="2 5">1.4.1.1</ecNumber>
    </recommendedName>
</protein>
<dbReference type="GO" id="GO:0000286">
    <property type="term" value="F:alanine dehydrogenase activity"/>
    <property type="evidence" value="ECO:0007669"/>
    <property type="project" value="UniProtKB-UniRule"/>
</dbReference>
<dbReference type="InterPro" id="IPR007886">
    <property type="entry name" value="AlaDH/PNT_N"/>
</dbReference>
<feature type="binding site" evidence="8">
    <location>
        <position position="132"/>
    </location>
    <ligand>
        <name>NAD(+)</name>
        <dbReference type="ChEBI" id="CHEBI:57540"/>
    </ligand>
</feature>
<dbReference type="SMART" id="SM01003">
    <property type="entry name" value="AlaDh_PNT_N"/>
    <property type="match status" value="1"/>
</dbReference>
<dbReference type="Gene3D" id="3.40.50.720">
    <property type="entry name" value="NAD(P)-binding Rossmann-like Domain"/>
    <property type="match status" value="2"/>
</dbReference>
<sequence>MTIGVPKEIKTWENRVALTPGGVESLVRRGHKVLVERGAGVGSGLSDAEYERAGAELVSREEAWGAQMVVKVKEPIQEEYRFLRPDLILFTYLHLAADRPLTEALLQAGTAAIAYETVQLPDGSLPLLVPMSEVAGRMAPQVGAQFLEKPKGGRGVLLGGVPGVAPASVVILGGGTVGINAAKIALGMGAQVTVLDVNHQRLQYLDDVFGGRLVTLTSTEANIKKSIQHADLLIGAVLIPGAKAPKLVTREMLPMMKEGSVIVDVAVDQGGCVETIRPTTHADPAYVVDGVVHYGVANMPGAVPRTSTFALTNQTLPYVLKLAEKGLEALKEDPALRKGLNTYQGRLTHPKVAEAFGLPYTPPEEVL</sequence>
<evidence type="ECO:0000313" key="12">
    <source>
        <dbReference type="Proteomes" id="UP000030364"/>
    </source>
</evidence>
<dbReference type="GO" id="GO:0000166">
    <property type="term" value="F:nucleotide binding"/>
    <property type="evidence" value="ECO:0007669"/>
    <property type="project" value="UniProtKB-KW"/>
</dbReference>
<evidence type="ECO:0000256" key="3">
    <source>
        <dbReference type="ARBA" id="ARBA00023002"/>
    </source>
</evidence>
<name>A0A0A2WS92_THEFI</name>